<dbReference type="AlphaFoldDB" id="A0A7W8QT00"/>
<reference evidence="1 2" key="1">
    <citation type="submission" date="2020-08" db="EMBL/GenBank/DDBJ databases">
        <title>Sequencing the genomes of 1000 actinobacteria strains.</title>
        <authorList>
            <person name="Klenk H.-P."/>
        </authorList>
    </citation>
    <scope>NUCLEOTIDE SEQUENCE [LARGE SCALE GENOMIC DNA]</scope>
    <source>
        <strain evidence="1 2">DSM 44551</strain>
    </source>
</reference>
<comment type="caution">
    <text evidence="1">The sequence shown here is derived from an EMBL/GenBank/DDBJ whole genome shotgun (WGS) entry which is preliminary data.</text>
</comment>
<gene>
    <name evidence="1" type="ORF">HDA36_005526</name>
</gene>
<sequence length="160" mass="17238">MPEEPQDERRRAAVLAIEIIDAYVRSDRGALAEAAARVEEEGAVDPVTSELRVFTAFLTRRVQETGVVYKPADSREAVAAAVADMLPPELEFAVVTVWEAYSVGEEEAAERLSHGDPMVAVHMLAAFCAAVGRAVYRPAELISTLRIAAGVSEEGPDQEA</sequence>
<dbReference type="Proteomes" id="UP000572635">
    <property type="component" value="Unassembled WGS sequence"/>
</dbReference>
<proteinExistence type="predicted"/>
<keyword evidence="2" id="KW-1185">Reference proteome</keyword>
<accession>A0A7W8QT00</accession>
<dbReference type="RefSeq" id="WP_184398133.1">
    <property type="nucleotide sequence ID" value="NZ_BAAAJD010000131.1"/>
</dbReference>
<dbReference type="EMBL" id="JACHDB010000002">
    <property type="protein sequence ID" value="MBB5435378.1"/>
    <property type="molecule type" value="Genomic_DNA"/>
</dbReference>
<protein>
    <submittedName>
        <fullName evidence="1">Uncharacterized protein</fullName>
    </submittedName>
</protein>
<evidence type="ECO:0000313" key="2">
    <source>
        <dbReference type="Proteomes" id="UP000572635"/>
    </source>
</evidence>
<organism evidence="1 2">
    <name type="scientific">Nocardiopsis composta</name>
    <dbReference type="NCBI Taxonomy" id="157465"/>
    <lineage>
        <taxon>Bacteria</taxon>
        <taxon>Bacillati</taxon>
        <taxon>Actinomycetota</taxon>
        <taxon>Actinomycetes</taxon>
        <taxon>Streptosporangiales</taxon>
        <taxon>Nocardiopsidaceae</taxon>
        <taxon>Nocardiopsis</taxon>
    </lineage>
</organism>
<evidence type="ECO:0000313" key="1">
    <source>
        <dbReference type="EMBL" id="MBB5435378.1"/>
    </source>
</evidence>
<name>A0A7W8QT00_9ACTN</name>